<feature type="domain" description="Peptidase M20 dimerisation" evidence="4">
    <location>
        <begin position="180"/>
        <end position="273"/>
    </location>
</feature>
<evidence type="ECO:0000256" key="2">
    <source>
        <dbReference type="ARBA" id="ARBA00022801"/>
    </source>
</evidence>
<dbReference type="OrthoDB" id="9783294at2"/>
<proteinExistence type="predicted"/>
<dbReference type="KEGG" id="aqt:FN924_15585"/>
<feature type="active site" description="Proton acceptor" evidence="3">
    <location>
        <position position="144"/>
    </location>
</feature>
<evidence type="ECO:0000313" key="5">
    <source>
        <dbReference type="EMBL" id="QDP41469.1"/>
    </source>
</evidence>
<evidence type="ECO:0000256" key="1">
    <source>
        <dbReference type="ARBA" id="ARBA00022723"/>
    </source>
</evidence>
<dbReference type="Pfam" id="PF07687">
    <property type="entry name" value="M20_dimer"/>
    <property type="match status" value="1"/>
</dbReference>
<accession>A0A516KJB1</accession>
<dbReference type="PANTHER" id="PTHR43808">
    <property type="entry name" value="ACETYLORNITHINE DEACETYLASE"/>
    <property type="match status" value="1"/>
</dbReference>
<keyword evidence="6" id="KW-1185">Reference proteome</keyword>
<evidence type="ECO:0000313" key="6">
    <source>
        <dbReference type="Proteomes" id="UP000315215"/>
    </source>
</evidence>
<dbReference type="GO" id="GO:0016787">
    <property type="term" value="F:hydrolase activity"/>
    <property type="evidence" value="ECO:0007669"/>
    <property type="project" value="UniProtKB-KW"/>
</dbReference>
<dbReference type="GO" id="GO:0046872">
    <property type="term" value="F:metal ion binding"/>
    <property type="evidence" value="ECO:0007669"/>
    <property type="project" value="UniProtKB-KW"/>
</dbReference>
<protein>
    <submittedName>
        <fullName evidence="5">M20 family metallopeptidase</fullName>
    </submittedName>
</protein>
<feature type="active site" evidence="3">
    <location>
        <position position="86"/>
    </location>
</feature>
<dbReference type="InterPro" id="IPR036264">
    <property type="entry name" value="Bact_exopeptidase_dim_dom"/>
</dbReference>
<evidence type="ECO:0000256" key="3">
    <source>
        <dbReference type="PIRSR" id="PIRSR037238-1"/>
    </source>
</evidence>
<dbReference type="RefSeq" id="WP_143896045.1">
    <property type="nucleotide sequence ID" value="NZ_CP041666.1"/>
</dbReference>
<dbReference type="InterPro" id="IPR050072">
    <property type="entry name" value="Peptidase_M20A"/>
</dbReference>
<dbReference type="Proteomes" id="UP000315215">
    <property type="component" value="Chromosome"/>
</dbReference>
<dbReference type="InterPro" id="IPR017150">
    <property type="entry name" value="Pept_M20_glutamate_carboxypep"/>
</dbReference>
<gene>
    <name evidence="5" type="ORF">FN924_15585</name>
</gene>
<dbReference type="EMBL" id="CP041666">
    <property type="protein sequence ID" value="QDP41469.1"/>
    <property type="molecule type" value="Genomic_DNA"/>
</dbReference>
<dbReference type="Gene3D" id="3.30.70.360">
    <property type="match status" value="1"/>
</dbReference>
<dbReference type="Gene3D" id="3.40.630.10">
    <property type="entry name" value="Zn peptidases"/>
    <property type="match status" value="1"/>
</dbReference>
<keyword evidence="2" id="KW-0378">Hydrolase</keyword>
<organism evidence="5 6">
    <name type="scientific">Radiobacillus deserti</name>
    <dbReference type="NCBI Taxonomy" id="2594883"/>
    <lineage>
        <taxon>Bacteria</taxon>
        <taxon>Bacillati</taxon>
        <taxon>Bacillota</taxon>
        <taxon>Bacilli</taxon>
        <taxon>Bacillales</taxon>
        <taxon>Bacillaceae</taxon>
        <taxon>Radiobacillus</taxon>
    </lineage>
</organism>
<dbReference type="CDD" id="cd03885">
    <property type="entry name" value="M20_CPDG2"/>
    <property type="match status" value="1"/>
</dbReference>
<dbReference type="AlphaFoldDB" id="A0A516KJB1"/>
<sequence>MSTIVDYLKQHQAEIEKTLIHLVEAESPSKNKKLTDKCGVVLKQEFERLVDGKTETIKKEKVGNQYKFTFGNEQAKDQILIIGHYDTVWDEGAIPIRKEKGKLYGPGVFDMKGGLTITLWALKALKELGHTGKRKVVFLATSDEEIGSEYSRDLIEEEAQKSSIVFVPECSIAKSGAVKTARKGIGIFKMKIKGKPTHAGINPWDGASAIEELALQITDLKNLDNRDEGISINIGKIKGGTRRNVVAAYAEAEIDVRFDTEEQAEALEKAILDRPTFVEGTIVTVEGRINRFPLERTEEVEELYQQLKEIAASHGYDLKEGASGGGSDGNLTAALEVPTIDGLGPKGDGAHAENEHIILGNLPYRAALLAEAIKRNLG</sequence>
<dbReference type="SUPFAM" id="SSF53187">
    <property type="entry name" value="Zn-dependent exopeptidases"/>
    <property type="match status" value="1"/>
</dbReference>
<keyword evidence="1" id="KW-0479">Metal-binding</keyword>
<dbReference type="SUPFAM" id="SSF55031">
    <property type="entry name" value="Bacterial exopeptidase dimerisation domain"/>
    <property type="match status" value="1"/>
</dbReference>
<dbReference type="InterPro" id="IPR002933">
    <property type="entry name" value="Peptidase_M20"/>
</dbReference>
<reference evidence="5 6" key="1">
    <citation type="submission" date="2019-07" db="EMBL/GenBank/DDBJ databases">
        <authorList>
            <person name="Li J."/>
        </authorList>
    </citation>
    <scope>NUCLEOTIDE SEQUENCE [LARGE SCALE GENOMIC DNA]</scope>
    <source>
        <strain evidence="5 6">TKL69</strain>
    </source>
</reference>
<dbReference type="PIRSF" id="PIRSF037238">
    <property type="entry name" value="Carboxypeptidase_G2"/>
    <property type="match status" value="1"/>
</dbReference>
<dbReference type="PANTHER" id="PTHR43808:SF9">
    <property type="entry name" value="BLL0789 PROTEIN"/>
    <property type="match status" value="1"/>
</dbReference>
<dbReference type="Pfam" id="PF01546">
    <property type="entry name" value="Peptidase_M20"/>
    <property type="match status" value="1"/>
</dbReference>
<name>A0A516KJB1_9BACI</name>
<evidence type="ECO:0000259" key="4">
    <source>
        <dbReference type="Pfam" id="PF07687"/>
    </source>
</evidence>
<dbReference type="InterPro" id="IPR011650">
    <property type="entry name" value="Peptidase_M20_dimer"/>
</dbReference>